<organism evidence="3 4">
    <name type="scientific">Burkholderia plantarii</name>
    <dbReference type="NCBI Taxonomy" id="41899"/>
    <lineage>
        <taxon>Bacteria</taxon>
        <taxon>Pseudomonadati</taxon>
        <taxon>Pseudomonadota</taxon>
        <taxon>Betaproteobacteria</taxon>
        <taxon>Burkholderiales</taxon>
        <taxon>Burkholderiaceae</taxon>
        <taxon>Burkholderia</taxon>
    </lineage>
</organism>
<dbReference type="InterPro" id="IPR005153">
    <property type="entry name" value="MbtH-like_dom"/>
</dbReference>
<name>A0A0B6RZC9_BURPL</name>
<dbReference type="GO" id="GO:0019290">
    <property type="term" value="P:siderophore biosynthetic process"/>
    <property type="evidence" value="ECO:0007669"/>
    <property type="project" value="TreeGrafter"/>
</dbReference>
<accession>A0A0B6RZC9</accession>
<dbReference type="EMBL" id="CP002580">
    <property type="protein sequence ID" value="AJK46410.1"/>
    <property type="molecule type" value="Genomic_DNA"/>
</dbReference>
<dbReference type="Gene3D" id="3.90.820.10">
    <property type="entry name" value="Structural Genomics, Unknown Function 30-nov-00 1gh9 Mol_id"/>
    <property type="match status" value="1"/>
</dbReference>
<evidence type="ECO:0000313" key="3">
    <source>
        <dbReference type="EMBL" id="AJK46410.1"/>
    </source>
</evidence>
<dbReference type="HOGENOM" id="CLU_181321_1_0_4"/>
<dbReference type="InterPro" id="IPR038020">
    <property type="entry name" value="MbtH-like_sf"/>
</dbReference>
<evidence type="ECO:0000259" key="2">
    <source>
        <dbReference type="SMART" id="SM00923"/>
    </source>
</evidence>
<dbReference type="OrthoDB" id="7584480at2"/>
<sequence length="81" mass="9001">MMPNPFDNDAAEFTVLRNAEGQHSLWPAFAAQPAGWDRRHGPASRADCLRFVETHWTDIRPLSGQRDAAGATARGDNPRSR</sequence>
<dbReference type="Pfam" id="PF03621">
    <property type="entry name" value="MbtH"/>
    <property type="match status" value="1"/>
</dbReference>
<reference evidence="3 4" key="2">
    <citation type="journal article" date="2016" name="Appl. Microbiol. Biotechnol.">
        <title>Mutations improving production and secretion of extracellular lipase by Burkholderia glumae PG1.</title>
        <authorList>
            <person name="Knapp A."/>
            <person name="Voget S."/>
            <person name="Gao R."/>
            <person name="Zaburannyi N."/>
            <person name="Krysciak D."/>
            <person name="Breuer M."/>
            <person name="Hauer B."/>
            <person name="Streit W.R."/>
            <person name="Muller R."/>
            <person name="Daniel R."/>
            <person name="Jaeger K.E."/>
        </authorList>
    </citation>
    <scope>NUCLEOTIDE SEQUENCE [LARGE SCALE GENOMIC DNA]</scope>
    <source>
        <strain evidence="3 4">PG1</strain>
    </source>
</reference>
<dbReference type="PANTHER" id="PTHR38444:SF1">
    <property type="entry name" value="ENTEROBACTIN BIOSYNTHESIS PROTEIN YBDZ"/>
    <property type="match status" value="1"/>
</dbReference>
<feature type="domain" description="MbtH-like" evidence="2">
    <location>
        <begin position="4"/>
        <end position="54"/>
    </location>
</feature>
<dbReference type="KEGG" id="bgp:BGL_1c19010"/>
<dbReference type="SMART" id="SM00923">
    <property type="entry name" value="MbtH"/>
    <property type="match status" value="1"/>
</dbReference>
<dbReference type="AlphaFoldDB" id="A0A0B6RZC9"/>
<evidence type="ECO:0000313" key="4">
    <source>
        <dbReference type="Proteomes" id="UP000031838"/>
    </source>
</evidence>
<protein>
    <submittedName>
        <fullName evidence="3">Putative MbtH-like protein</fullName>
    </submittedName>
</protein>
<reference evidence="4" key="1">
    <citation type="submission" date="2011-03" db="EMBL/GenBank/DDBJ databases">
        <authorList>
            <person name="Voget S."/>
            <person name="Streit W.R."/>
            <person name="Jaeger K.E."/>
            <person name="Daniel R."/>
        </authorList>
    </citation>
    <scope>NUCLEOTIDE SEQUENCE [LARGE SCALE GENOMIC DNA]</scope>
    <source>
        <strain evidence="4">PG1</strain>
    </source>
</reference>
<feature type="region of interest" description="Disordered" evidence="1">
    <location>
        <begin position="61"/>
        <end position="81"/>
    </location>
</feature>
<dbReference type="InterPro" id="IPR037407">
    <property type="entry name" value="MLP_fam"/>
</dbReference>
<dbReference type="Proteomes" id="UP000031838">
    <property type="component" value="Chromosome 1"/>
</dbReference>
<proteinExistence type="predicted"/>
<gene>
    <name evidence="3" type="ORF">BGL_1c19010</name>
</gene>
<dbReference type="GO" id="GO:0005829">
    <property type="term" value="C:cytosol"/>
    <property type="evidence" value="ECO:0007669"/>
    <property type="project" value="TreeGrafter"/>
</dbReference>
<keyword evidence="4" id="KW-1185">Reference proteome</keyword>
<dbReference type="PANTHER" id="PTHR38444">
    <property type="entry name" value="ENTEROBACTIN BIOSYNTHESIS PROTEIN YBDZ"/>
    <property type="match status" value="1"/>
</dbReference>
<dbReference type="SUPFAM" id="SSF160582">
    <property type="entry name" value="MbtH-like"/>
    <property type="match status" value="1"/>
</dbReference>
<evidence type="ECO:0000256" key="1">
    <source>
        <dbReference type="SAM" id="MobiDB-lite"/>
    </source>
</evidence>